<sequence>MAEPATATLASALAAFADGTSYEALPDEVAGSVRQRVLDIVGLCVAAHRLPTSAAITAHVAEQGGRPQAHVIGGGATAVPAPLAALANGVLAHSLDYDDTHLPSVLHPSASVVPAALAAGELAGASGRETVRAIALGLEVCVRLGMAGYDEEAGNSTFFEHGQHATSICGTLGGAVAAGVLLGLDEGGLTDVLGIAASTASGIIESNRTGGTVKRLHCGWAAQAAVTAAQLAARGFTGPPTVLEGRFGFFRAFLHGVYEPAVITRGLGTEWAVPGIFFKPYPANHFTHAAVDAALELRRRGLDPERIASVTLGVPAPVIRTIGRPIEGKRAPESGYQAQFSGPFAVAAALYGGGDGLGVGLADYTDELAREPRRRALMAKVEVVPDDWATAIFPHQFPARLTVVDTEGRVWRAEVSANRGGPRRPLSERDLELKFRDNTADRLSEAAARTVMERVRRLDTLHDIRELLGPLAEFDTDSATAGKESGMGRANGRRQHR</sequence>
<dbReference type="OrthoDB" id="9797528at2"/>
<dbReference type="Proteomes" id="UP000275024">
    <property type="component" value="Unassembled WGS sequence"/>
</dbReference>
<evidence type="ECO:0000259" key="3">
    <source>
        <dbReference type="Pfam" id="PF03972"/>
    </source>
</evidence>
<dbReference type="SUPFAM" id="SSF103378">
    <property type="entry name" value="2-methylcitrate dehydratase PrpD"/>
    <property type="match status" value="1"/>
</dbReference>
<protein>
    <submittedName>
        <fullName evidence="5">MmgE/PrpD family protein</fullName>
    </submittedName>
</protein>
<accession>A0A3A9WHH6</accession>
<dbReference type="EMBL" id="RBDX01000001">
    <property type="protein sequence ID" value="RKN12478.1"/>
    <property type="molecule type" value="Genomic_DNA"/>
</dbReference>
<dbReference type="EMBL" id="RBDY01000001">
    <property type="protein sequence ID" value="RKN27754.1"/>
    <property type="molecule type" value="Genomic_DNA"/>
</dbReference>
<dbReference type="Pfam" id="PF19305">
    <property type="entry name" value="MmgE_PrpD_C"/>
    <property type="match status" value="1"/>
</dbReference>
<keyword evidence="7" id="KW-1185">Reference proteome</keyword>
<evidence type="ECO:0000313" key="6">
    <source>
        <dbReference type="EMBL" id="RKN27754.1"/>
    </source>
</evidence>
<dbReference type="InterPro" id="IPR005656">
    <property type="entry name" value="MmgE_PrpD"/>
</dbReference>
<dbReference type="InterPro" id="IPR036148">
    <property type="entry name" value="MmgE/PrpD_sf"/>
</dbReference>
<dbReference type="PANTHER" id="PTHR16943:SF8">
    <property type="entry name" value="2-METHYLCITRATE DEHYDRATASE"/>
    <property type="match status" value="1"/>
</dbReference>
<evidence type="ECO:0000313" key="5">
    <source>
        <dbReference type="EMBL" id="RKN12478.1"/>
    </source>
</evidence>
<dbReference type="Gene3D" id="3.30.1330.120">
    <property type="entry name" value="2-methylcitrate dehydratase PrpD"/>
    <property type="match status" value="1"/>
</dbReference>
<dbReference type="InterPro" id="IPR045337">
    <property type="entry name" value="MmgE_PrpD_C"/>
</dbReference>
<feature type="region of interest" description="Disordered" evidence="2">
    <location>
        <begin position="475"/>
        <end position="497"/>
    </location>
</feature>
<feature type="domain" description="MmgE/PrpD N-terminal" evidence="3">
    <location>
        <begin position="12"/>
        <end position="256"/>
    </location>
</feature>
<dbReference type="InterPro" id="IPR042188">
    <property type="entry name" value="MmgE/PrpD_sf_2"/>
</dbReference>
<dbReference type="AlphaFoldDB" id="A0A3A9WHH6"/>
<name>A0A3A9WHH6_9ACTN</name>
<dbReference type="Pfam" id="PF03972">
    <property type="entry name" value="MmgE_PrpD_N"/>
    <property type="match status" value="1"/>
</dbReference>
<evidence type="ECO:0000313" key="8">
    <source>
        <dbReference type="Proteomes" id="UP000275024"/>
    </source>
</evidence>
<organism evidence="5 8">
    <name type="scientific">Streptomyces radicis</name>
    <dbReference type="NCBI Taxonomy" id="1750517"/>
    <lineage>
        <taxon>Bacteria</taxon>
        <taxon>Bacillati</taxon>
        <taxon>Actinomycetota</taxon>
        <taxon>Actinomycetes</taxon>
        <taxon>Kitasatosporales</taxon>
        <taxon>Streptomycetaceae</taxon>
        <taxon>Streptomyces</taxon>
    </lineage>
</organism>
<reference evidence="7 8" key="1">
    <citation type="submission" date="2018-09" db="EMBL/GenBank/DDBJ databases">
        <title>Streptomyces sp. nov. DS1-2, an endophytic actinomycete isolated from roots of Dendrobium scabrilingue.</title>
        <authorList>
            <person name="Kuncharoen N."/>
            <person name="Kudo T."/>
            <person name="Ohkuma M."/>
            <person name="Yuki M."/>
            <person name="Tanasupawat S."/>
        </authorList>
    </citation>
    <scope>NUCLEOTIDE SEQUENCE [LARGE SCALE GENOMIC DNA]</scope>
    <source>
        <strain evidence="5 8">AZ1-7</strain>
        <strain evidence="6 7">DS1-2</strain>
    </source>
</reference>
<comment type="similarity">
    <text evidence="1">Belongs to the PrpD family.</text>
</comment>
<gene>
    <name evidence="6" type="ORF">D7318_02420</name>
    <name evidence="5" type="ORF">D7319_00470</name>
</gene>
<comment type="caution">
    <text evidence="5">The sequence shown here is derived from an EMBL/GenBank/DDBJ whole genome shotgun (WGS) entry which is preliminary data.</text>
</comment>
<dbReference type="InterPro" id="IPR045336">
    <property type="entry name" value="MmgE_PrpD_N"/>
</dbReference>
<dbReference type="Gene3D" id="1.10.4100.10">
    <property type="entry name" value="2-methylcitrate dehydratase PrpD"/>
    <property type="match status" value="1"/>
</dbReference>
<proteinExistence type="inferred from homology"/>
<dbReference type="Proteomes" id="UP000268652">
    <property type="component" value="Unassembled WGS sequence"/>
</dbReference>
<evidence type="ECO:0000256" key="1">
    <source>
        <dbReference type="ARBA" id="ARBA00006174"/>
    </source>
</evidence>
<feature type="domain" description="MmgE/PrpD C-terminal" evidence="4">
    <location>
        <begin position="281"/>
        <end position="454"/>
    </location>
</feature>
<dbReference type="PANTHER" id="PTHR16943">
    <property type="entry name" value="2-METHYLCITRATE DEHYDRATASE-RELATED"/>
    <property type="match status" value="1"/>
</dbReference>
<evidence type="ECO:0000259" key="4">
    <source>
        <dbReference type="Pfam" id="PF19305"/>
    </source>
</evidence>
<evidence type="ECO:0000256" key="2">
    <source>
        <dbReference type="SAM" id="MobiDB-lite"/>
    </source>
</evidence>
<dbReference type="GO" id="GO:0016829">
    <property type="term" value="F:lyase activity"/>
    <property type="evidence" value="ECO:0007669"/>
    <property type="project" value="InterPro"/>
</dbReference>
<dbReference type="RefSeq" id="WP_120695114.1">
    <property type="nucleotide sequence ID" value="NZ_RBDX01000001.1"/>
</dbReference>
<evidence type="ECO:0000313" key="7">
    <source>
        <dbReference type="Proteomes" id="UP000268652"/>
    </source>
</evidence>
<dbReference type="InterPro" id="IPR042183">
    <property type="entry name" value="MmgE/PrpD_sf_1"/>
</dbReference>